<dbReference type="EC" id="2.3.1.-" evidence="2"/>
<sequence>MLTDVRLRAASQTDYQQISELLECCGLPTEDVSDIIDSFQIALADGRVIGCAAAEGHGEAILIRSVAVELTFRDRGIASQLVEALLMQARGTEVREAYLLSTTAPAYFARWGFSLFPADQVPAKIKMSAAFQRAAQASALCMRCELT</sequence>
<gene>
    <name evidence="2" type="ORF">P3W85_32420</name>
</gene>
<dbReference type="InterPro" id="IPR000182">
    <property type="entry name" value="GNAT_dom"/>
</dbReference>
<evidence type="ECO:0000259" key="1">
    <source>
        <dbReference type="PROSITE" id="PS51186"/>
    </source>
</evidence>
<dbReference type="GO" id="GO:0016746">
    <property type="term" value="F:acyltransferase activity"/>
    <property type="evidence" value="ECO:0007669"/>
    <property type="project" value="UniProtKB-KW"/>
</dbReference>
<reference evidence="2 3" key="1">
    <citation type="submission" date="2023-03" db="EMBL/GenBank/DDBJ databases">
        <title>Draft assemblies of triclosan tolerant bacteria isolated from returned activated sludge.</title>
        <authorList>
            <person name="Van Hamelsveld S."/>
        </authorList>
    </citation>
    <scope>NUCLEOTIDE SEQUENCE [LARGE SCALE GENOMIC DNA]</scope>
    <source>
        <strain evidence="2 3">GW210010_S58</strain>
    </source>
</reference>
<dbReference type="EMBL" id="JARJLM010000526">
    <property type="protein sequence ID" value="MDF3837613.1"/>
    <property type="molecule type" value="Genomic_DNA"/>
</dbReference>
<dbReference type="Proteomes" id="UP001216674">
    <property type="component" value="Unassembled WGS sequence"/>
</dbReference>
<dbReference type="SUPFAM" id="SSF55729">
    <property type="entry name" value="Acyl-CoA N-acyltransferases (Nat)"/>
    <property type="match status" value="1"/>
</dbReference>
<name>A0ABT6AZ15_9BURK</name>
<accession>A0ABT6AZ15</accession>
<dbReference type="Gene3D" id="3.40.630.30">
    <property type="match status" value="1"/>
</dbReference>
<dbReference type="Pfam" id="PF13508">
    <property type="entry name" value="Acetyltransf_7"/>
    <property type="match status" value="1"/>
</dbReference>
<evidence type="ECO:0000313" key="3">
    <source>
        <dbReference type="Proteomes" id="UP001216674"/>
    </source>
</evidence>
<keyword evidence="3" id="KW-1185">Reference proteome</keyword>
<dbReference type="InterPro" id="IPR016181">
    <property type="entry name" value="Acyl_CoA_acyltransferase"/>
</dbReference>
<dbReference type="RefSeq" id="WP_276267768.1">
    <property type="nucleotide sequence ID" value="NZ_JARJLM010000526.1"/>
</dbReference>
<dbReference type="CDD" id="cd04301">
    <property type="entry name" value="NAT_SF"/>
    <property type="match status" value="1"/>
</dbReference>
<proteinExistence type="predicted"/>
<keyword evidence="2" id="KW-0808">Transferase</keyword>
<dbReference type="PROSITE" id="PS51186">
    <property type="entry name" value="GNAT"/>
    <property type="match status" value="1"/>
</dbReference>
<protein>
    <submittedName>
        <fullName evidence="2">GNAT family N-acetyltransferase</fullName>
        <ecNumber evidence="2">2.3.1.-</ecNumber>
    </submittedName>
</protein>
<organism evidence="2 3">
    <name type="scientific">Cupriavidus basilensis</name>
    <dbReference type="NCBI Taxonomy" id="68895"/>
    <lineage>
        <taxon>Bacteria</taxon>
        <taxon>Pseudomonadati</taxon>
        <taxon>Pseudomonadota</taxon>
        <taxon>Betaproteobacteria</taxon>
        <taxon>Burkholderiales</taxon>
        <taxon>Burkholderiaceae</taxon>
        <taxon>Cupriavidus</taxon>
    </lineage>
</organism>
<comment type="caution">
    <text evidence="2">The sequence shown here is derived from an EMBL/GenBank/DDBJ whole genome shotgun (WGS) entry which is preliminary data.</text>
</comment>
<keyword evidence="2" id="KW-0012">Acyltransferase</keyword>
<evidence type="ECO:0000313" key="2">
    <source>
        <dbReference type="EMBL" id="MDF3837613.1"/>
    </source>
</evidence>
<feature type="domain" description="N-acetyltransferase" evidence="1">
    <location>
        <begin position="5"/>
        <end position="147"/>
    </location>
</feature>